<keyword evidence="3" id="KW-1185">Reference proteome</keyword>
<dbReference type="SUPFAM" id="SSF52402">
    <property type="entry name" value="Adenine nucleotide alpha hydrolases-like"/>
    <property type="match status" value="1"/>
</dbReference>
<dbReference type="InterPro" id="IPR002500">
    <property type="entry name" value="PAPS_reduct_dom"/>
</dbReference>
<dbReference type="GO" id="GO:0003824">
    <property type="term" value="F:catalytic activity"/>
    <property type="evidence" value="ECO:0007669"/>
    <property type="project" value="InterPro"/>
</dbReference>
<gene>
    <name evidence="2" type="ORF">B6S12_10085</name>
</gene>
<evidence type="ECO:0000259" key="1">
    <source>
        <dbReference type="Pfam" id="PF01507"/>
    </source>
</evidence>
<comment type="caution">
    <text evidence="2">The sequence shown here is derived from an EMBL/GenBank/DDBJ whole genome shotgun (WGS) entry which is preliminary data.</text>
</comment>
<organism evidence="2 3">
    <name type="scientific">Helicobacter valdiviensis</name>
    <dbReference type="NCBI Taxonomy" id="1458358"/>
    <lineage>
        <taxon>Bacteria</taxon>
        <taxon>Pseudomonadati</taxon>
        <taxon>Campylobacterota</taxon>
        <taxon>Epsilonproteobacteria</taxon>
        <taxon>Campylobacterales</taxon>
        <taxon>Helicobacteraceae</taxon>
        <taxon>Helicobacter</taxon>
    </lineage>
</organism>
<dbReference type="Pfam" id="PF01507">
    <property type="entry name" value="PAPS_reduct"/>
    <property type="match status" value="1"/>
</dbReference>
<dbReference type="EMBL" id="NBIU01000055">
    <property type="protein sequence ID" value="PZT47244.1"/>
    <property type="molecule type" value="Genomic_DNA"/>
</dbReference>
<accession>A0A2W6MRQ5</accession>
<sequence>MTFANLSGGRDSTAMVINYLESGKDIDYILFCDTHYEFKEMYEYIDRIENYLKKKFNKTLARLKSKEDLFYKWAFLEPISRGERKGELRGLPLTLGMSFCTRELKSRPSEKFIKEKCPNSFKCDILIGYTHSEVKSGRVSNLSYGVAKYPLHEWGWNEKECEDFLKERGIANPLYKYFERTGCFFCPKQSKASLYNLFKFFPKEWQKCKDFESLAKSKGCLNQTFKPNMTLEKLELDFKKNPKLDLSEDYKSDEVCFCR</sequence>
<dbReference type="OrthoDB" id="9774475at2"/>
<feature type="domain" description="Phosphoadenosine phosphosulphate reductase" evidence="1">
    <location>
        <begin position="5"/>
        <end position="58"/>
    </location>
</feature>
<proteinExistence type="predicted"/>
<evidence type="ECO:0000313" key="3">
    <source>
        <dbReference type="Proteomes" id="UP000249746"/>
    </source>
</evidence>
<dbReference type="AlphaFoldDB" id="A0A2W6MRQ5"/>
<dbReference type="InterPro" id="IPR014729">
    <property type="entry name" value="Rossmann-like_a/b/a_fold"/>
</dbReference>
<dbReference type="RefSeq" id="WP_111230661.1">
    <property type="nucleotide sequence ID" value="NZ_NBIU01000055.1"/>
</dbReference>
<protein>
    <recommendedName>
        <fullName evidence="1">Phosphoadenosine phosphosulphate reductase domain-containing protein</fullName>
    </recommendedName>
</protein>
<dbReference type="Gene3D" id="3.40.50.620">
    <property type="entry name" value="HUPs"/>
    <property type="match status" value="1"/>
</dbReference>
<reference evidence="2 3" key="1">
    <citation type="submission" date="2017-03" db="EMBL/GenBank/DDBJ databases">
        <title>Genomic and clinical evidence uncovers the enterohepatic species Helicobacter valdiviensis as a potential human intestinal pathogen.</title>
        <authorList>
            <person name="Fresia P."/>
            <person name="Jara R."/>
            <person name="Sierra R."/>
            <person name="Ferres I."/>
            <person name="Greif G."/>
            <person name="Iraola G."/>
            <person name="Collado L."/>
        </authorList>
    </citation>
    <scope>NUCLEOTIDE SEQUENCE [LARGE SCALE GENOMIC DNA]</scope>
    <source>
        <strain evidence="2 3">WBE14</strain>
    </source>
</reference>
<dbReference type="Proteomes" id="UP000249746">
    <property type="component" value="Unassembled WGS sequence"/>
</dbReference>
<name>A0A2W6MRQ5_9HELI</name>
<evidence type="ECO:0000313" key="2">
    <source>
        <dbReference type="EMBL" id="PZT47244.1"/>
    </source>
</evidence>